<dbReference type="GO" id="GO:0043565">
    <property type="term" value="F:sequence-specific DNA binding"/>
    <property type="evidence" value="ECO:0007669"/>
    <property type="project" value="InterPro"/>
</dbReference>
<dbReference type="InterPro" id="IPR018062">
    <property type="entry name" value="HTH_AraC-typ_CS"/>
</dbReference>
<evidence type="ECO:0000256" key="1">
    <source>
        <dbReference type="ARBA" id="ARBA00023015"/>
    </source>
</evidence>
<dbReference type="PRINTS" id="PR00032">
    <property type="entry name" value="HTHARAC"/>
</dbReference>
<dbReference type="PANTHER" id="PTHR43280:SF10">
    <property type="entry name" value="REGULATORY PROTEIN POCR"/>
    <property type="match status" value="1"/>
</dbReference>
<dbReference type="AlphaFoldDB" id="A0A329LZ70"/>
<dbReference type="SMART" id="SM00448">
    <property type="entry name" value="REC"/>
    <property type="match status" value="1"/>
</dbReference>
<feature type="domain" description="HTH araC/xylS-type" evidence="5">
    <location>
        <begin position="319"/>
        <end position="417"/>
    </location>
</feature>
<dbReference type="Pfam" id="PF00072">
    <property type="entry name" value="Response_reg"/>
    <property type="match status" value="1"/>
</dbReference>
<dbReference type="PROSITE" id="PS00041">
    <property type="entry name" value="HTH_ARAC_FAMILY_1"/>
    <property type="match status" value="1"/>
</dbReference>
<dbReference type="OrthoDB" id="342399at2"/>
<name>A0A329LZ70_9BACL</name>
<keyword evidence="4" id="KW-0597">Phosphoprotein</keyword>
<dbReference type="PROSITE" id="PS50110">
    <property type="entry name" value="RESPONSE_REGULATORY"/>
    <property type="match status" value="1"/>
</dbReference>
<dbReference type="PROSITE" id="PS01124">
    <property type="entry name" value="HTH_ARAC_FAMILY_2"/>
    <property type="match status" value="1"/>
</dbReference>
<evidence type="ECO:0000313" key="7">
    <source>
        <dbReference type="EMBL" id="RAV12620.1"/>
    </source>
</evidence>
<dbReference type="PANTHER" id="PTHR43280">
    <property type="entry name" value="ARAC-FAMILY TRANSCRIPTIONAL REGULATOR"/>
    <property type="match status" value="1"/>
</dbReference>
<sequence length="424" mass="48899">MSYRLLIVDDEEDIREGLADLVDWTSLGYAVAARLEDGRDAISFIESNPVDVILTDIKMTFVSGLELAKYVYDRQFDIKMILISGYKEFEFAQQAVNYKVMHYLLKPTRLDEITRVFKDVKLLLDKEKSEKEQALSIQSRNEEMLSVLRRQFFADLMAGTLKERAEIDRRLRLIGLPIDPESCPCCSYYIRFPRKDPDSGGNPGNADGQLFRFIHQIFLKEQEGILTFPISAEPDKILLAAIDLRADGLPEKTLRERVGLQFETVKSRINAVLGIDAALSELSLYSSITEIISLYAIGEGPRSETEYGDDDRTDTLVIQKAKTYMQSMYDKEISLEDVAEHVYLSPVYLSRLFKKQTGRNFTDYLTEVRMMKAMEYLRQPQYKVYEIGSIIGYKSTKYFFKLFKQYAGCTPSEYRNKLHDPTVR</sequence>
<evidence type="ECO:0008006" key="9">
    <source>
        <dbReference type="Google" id="ProtNLM"/>
    </source>
</evidence>
<evidence type="ECO:0000259" key="5">
    <source>
        <dbReference type="PROSITE" id="PS01124"/>
    </source>
</evidence>
<evidence type="ECO:0000256" key="4">
    <source>
        <dbReference type="PROSITE-ProRule" id="PRU00169"/>
    </source>
</evidence>
<dbReference type="CDD" id="cd17536">
    <property type="entry name" value="REC_YesN-like"/>
    <property type="match status" value="1"/>
</dbReference>
<dbReference type="EMBL" id="QMFB01000032">
    <property type="protein sequence ID" value="RAV12620.1"/>
    <property type="molecule type" value="Genomic_DNA"/>
</dbReference>
<dbReference type="InterPro" id="IPR009057">
    <property type="entry name" value="Homeodomain-like_sf"/>
</dbReference>
<keyword evidence="8" id="KW-1185">Reference proteome</keyword>
<evidence type="ECO:0000256" key="3">
    <source>
        <dbReference type="ARBA" id="ARBA00023163"/>
    </source>
</evidence>
<comment type="caution">
    <text evidence="7">The sequence shown here is derived from an EMBL/GenBank/DDBJ whole genome shotgun (WGS) entry which is preliminary data.</text>
</comment>
<dbReference type="InterPro" id="IPR001789">
    <property type="entry name" value="Sig_transdc_resp-reg_receiver"/>
</dbReference>
<dbReference type="SMART" id="SM00342">
    <property type="entry name" value="HTH_ARAC"/>
    <property type="match status" value="1"/>
</dbReference>
<dbReference type="Pfam" id="PF12833">
    <property type="entry name" value="HTH_18"/>
    <property type="match status" value="1"/>
</dbReference>
<proteinExistence type="predicted"/>
<keyword evidence="2" id="KW-0238">DNA-binding</keyword>
<dbReference type="InterPro" id="IPR018060">
    <property type="entry name" value="HTH_AraC"/>
</dbReference>
<dbReference type="GO" id="GO:0000160">
    <property type="term" value="P:phosphorelay signal transduction system"/>
    <property type="evidence" value="ECO:0007669"/>
    <property type="project" value="InterPro"/>
</dbReference>
<keyword evidence="1" id="KW-0805">Transcription regulation</keyword>
<evidence type="ECO:0000256" key="2">
    <source>
        <dbReference type="ARBA" id="ARBA00023125"/>
    </source>
</evidence>
<feature type="domain" description="Response regulatory" evidence="6">
    <location>
        <begin position="4"/>
        <end position="121"/>
    </location>
</feature>
<evidence type="ECO:0000313" key="8">
    <source>
        <dbReference type="Proteomes" id="UP000250369"/>
    </source>
</evidence>
<feature type="modified residue" description="4-aspartylphosphate" evidence="4">
    <location>
        <position position="56"/>
    </location>
</feature>
<organism evidence="7 8">
    <name type="scientific">Paenibacillus contaminans</name>
    <dbReference type="NCBI Taxonomy" id="450362"/>
    <lineage>
        <taxon>Bacteria</taxon>
        <taxon>Bacillati</taxon>
        <taxon>Bacillota</taxon>
        <taxon>Bacilli</taxon>
        <taxon>Bacillales</taxon>
        <taxon>Paenibacillaceae</taxon>
        <taxon>Paenibacillus</taxon>
    </lineage>
</organism>
<evidence type="ECO:0000259" key="6">
    <source>
        <dbReference type="PROSITE" id="PS50110"/>
    </source>
</evidence>
<dbReference type="InterPro" id="IPR011006">
    <property type="entry name" value="CheY-like_superfamily"/>
</dbReference>
<dbReference type="SUPFAM" id="SSF46689">
    <property type="entry name" value="Homeodomain-like"/>
    <property type="match status" value="2"/>
</dbReference>
<dbReference type="Gene3D" id="1.10.10.60">
    <property type="entry name" value="Homeodomain-like"/>
    <property type="match status" value="2"/>
</dbReference>
<dbReference type="Gene3D" id="3.40.50.2300">
    <property type="match status" value="1"/>
</dbReference>
<gene>
    <name evidence="7" type="ORF">DQG23_34100</name>
</gene>
<accession>A0A329LZ70</accession>
<dbReference type="Proteomes" id="UP000250369">
    <property type="component" value="Unassembled WGS sequence"/>
</dbReference>
<keyword evidence="3" id="KW-0804">Transcription</keyword>
<protein>
    <recommendedName>
        <fullName evidence="9">DNA-binding response regulator</fullName>
    </recommendedName>
</protein>
<dbReference type="RefSeq" id="WP_113035510.1">
    <property type="nucleotide sequence ID" value="NZ_QMFB01000032.1"/>
</dbReference>
<dbReference type="SUPFAM" id="SSF52172">
    <property type="entry name" value="CheY-like"/>
    <property type="match status" value="1"/>
</dbReference>
<dbReference type="InterPro" id="IPR020449">
    <property type="entry name" value="Tscrpt_reg_AraC-type_HTH"/>
</dbReference>
<dbReference type="GO" id="GO:0003700">
    <property type="term" value="F:DNA-binding transcription factor activity"/>
    <property type="evidence" value="ECO:0007669"/>
    <property type="project" value="InterPro"/>
</dbReference>
<reference evidence="7 8" key="1">
    <citation type="journal article" date="2009" name="Int. J. Syst. Evol. Microbiol.">
        <title>Paenibacillus contaminans sp. nov., isolated from a contaminated laboratory plate.</title>
        <authorList>
            <person name="Chou J.H."/>
            <person name="Lee J.H."/>
            <person name="Lin M.C."/>
            <person name="Chang P.S."/>
            <person name="Arun A.B."/>
            <person name="Young C.C."/>
            <person name="Chen W.M."/>
        </authorList>
    </citation>
    <scope>NUCLEOTIDE SEQUENCE [LARGE SCALE GENOMIC DNA]</scope>
    <source>
        <strain evidence="7 8">CKOBP-6</strain>
    </source>
</reference>